<proteinExistence type="predicted"/>
<protein>
    <submittedName>
        <fullName evidence="2">Hypothetical LOC561161</fullName>
    </submittedName>
</protein>
<reference evidence="2" key="1">
    <citation type="submission" date="2016-05" db="EMBL/GenBank/DDBJ databases">
        <authorList>
            <person name="Lavstsen T."/>
            <person name="Jespersen J.S."/>
        </authorList>
    </citation>
    <scope>NUCLEOTIDE SEQUENCE</scope>
    <source>
        <tissue evidence="2">Brain</tissue>
    </source>
</reference>
<feature type="non-terminal residue" evidence="2">
    <location>
        <position position="1"/>
    </location>
</feature>
<feature type="chain" id="PRO_5008363140" evidence="1">
    <location>
        <begin position="17"/>
        <end position="39"/>
    </location>
</feature>
<dbReference type="AlphaFoldDB" id="A0A1A7XEQ9"/>
<keyword evidence="1" id="KW-0732">Signal</keyword>
<feature type="signal peptide" evidence="1">
    <location>
        <begin position="1"/>
        <end position="16"/>
    </location>
</feature>
<accession>A0A1A7XEQ9</accession>
<dbReference type="EMBL" id="HADW01015088">
    <property type="protein sequence ID" value="SBP16488.1"/>
    <property type="molecule type" value="Transcribed_RNA"/>
</dbReference>
<evidence type="ECO:0000313" key="2">
    <source>
        <dbReference type="EMBL" id="SBP16488.1"/>
    </source>
</evidence>
<gene>
    <name evidence="2" type="primary">LOC561161</name>
</gene>
<sequence>VLVCVLVHFLLHLSTAGEIRLPAGFIGDILRTETFFLLL</sequence>
<reference evidence="2" key="2">
    <citation type="submission" date="2016-06" db="EMBL/GenBank/DDBJ databases">
        <title>The genome of a short-lived fish provides insights into sex chromosome evolution and the genetic control of aging.</title>
        <authorList>
            <person name="Reichwald K."/>
            <person name="Felder M."/>
            <person name="Petzold A."/>
            <person name="Koch P."/>
            <person name="Groth M."/>
            <person name="Platzer M."/>
        </authorList>
    </citation>
    <scope>NUCLEOTIDE SEQUENCE</scope>
    <source>
        <tissue evidence="2">Brain</tissue>
    </source>
</reference>
<name>A0A1A7XEQ9_9TELE</name>
<organism evidence="2">
    <name type="scientific">Iconisemion striatum</name>
    <dbReference type="NCBI Taxonomy" id="60296"/>
    <lineage>
        <taxon>Eukaryota</taxon>
        <taxon>Metazoa</taxon>
        <taxon>Chordata</taxon>
        <taxon>Craniata</taxon>
        <taxon>Vertebrata</taxon>
        <taxon>Euteleostomi</taxon>
        <taxon>Actinopterygii</taxon>
        <taxon>Neopterygii</taxon>
        <taxon>Teleostei</taxon>
        <taxon>Neoteleostei</taxon>
        <taxon>Acanthomorphata</taxon>
        <taxon>Ovalentaria</taxon>
        <taxon>Atherinomorphae</taxon>
        <taxon>Cyprinodontiformes</taxon>
        <taxon>Nothobranchiidae</taxon>
        <taxon>Iconisemion</taxon>
    </lineage>
</organism>
<feature type="non-terminal residue" evidence="2">
    <location>
        <position position="39"/>
    </location>
</feature>
<evidence type="ECO:0000256" key="1">
    <source>
        <dbReference type="SAM" id="SignalP"/>
    </source>
</evidence>